<dbReference type="STRING" id="29920.A0A329SXA2"/>
<dbReference type="InterPro" id="IPR015943">
    <property type="entry name" value="WD40/YVTN_repeat-like_dom_sf"/>
</dbReference>
<dbReference type="EMBL" id="RCML01000020">
    <property type="protein sequence ID" value="KAG2998002.1"/>
    <property type="molecule type" value="Genomic_DNA"/>
</dbReference>
<dbReference type="Proteomes" id="UP000251314">
    <property type="component" value="Unassembled WGS sequence"/>
</dbReference>
<dbReference type="InterPro" id="IPR036322">
    <property type="entry name" value="WD40_repeat_dom_sf"/>
</dbReference>
<gene>
    <name evidence="9" type="ORF">PC110_g2695</name>
    <name evidence="6" type="ORF">PC113_g2217</name>
    <name evidence="7" type="ORF">PC115_g1586</name>
    <name evidence="8" type="ORF">PC118_g1570</name>
</gene>
<feature type="repeat" description="WD" evidence="3">
    <location>
        <begin position="418"/>
        <end position="459"/>
    </location>
</feature>
<feature type="repeat" description="WD" evidence="3">
    <location>
        <begin position="650"/>
        <end position="693"/>
    </location>
</feature>
<evidence type="ECO:0000256" key="2">
    <source>
        <dbReference type="ARBA" id="ARBA00022737"/>
    </source>
</evidence>
<feature type="repeat" description="WD" evidence="3">
    <location>
        <begin position="260"/>
        <end position="282"/>
    </location>
</feature>
<evidence type="ECO:0000313" key="10">
    <source>
        <dbReference type="Proteomes" id="UP000251314"/>
    </source>
</evidence>
<sequence>MVGSARMQVDGTAGDVAHGSTSSWLGKDHLRLLPPSANWYCSKICDWGRSDVFGLLFAFGAKNSVFIYQVTSGEDAGVKLSFFAQLVRGKRDRRVTAVQFLTDTTGDLRLVCGGEDASVQIWDVASLMMIEQHRKHKAEVMAVTVSATLDANFVVAGDRQGRISAWERDAGKVSVFMPISGDGIHSMAISPHDKALVAVGYRSGVLCLVDSARGTVRHRLDGHEQEVQCVAWKATYSTFETGQEEGDATESDISDRKVWLASSSRDKTIKVWKITSTEDPALDQVLRLPTGKQGMSFTQTKQLWLPVAWILNDKETREAAGKHSLWSGSFDGSLFRWEWNVAKAEAPEKKGKNRRASCKPVVVKGGHSRMLFSIALVPSAAEGDVVSMLTVSLDRELRLWKDNGPTKNLAAATCLETLTGLGGHAYSVSYNAATGLVAAGVGDQTIRLWNLGTDAASVASDYQCDLLWKGLQSKVTCVRWHPFQHSVLAYGMEDGRIGVYDIQSKKYNHFRTSHGSEAQQLQWIIVKPKKTGEVDDGDNSFLGSIKQLEAAQAGGQSLEEALIAQEGQIGKNNGGDDVKVLLWSCDASGHLLESNADAVDQKSREIIDNCVAFEWDEQCEMVAIGRSNGAVELMERCGNPDNNSTAVHRFHEHLESVTCLAWSNGINANLLASGGQDGKLFVYNCGSDESVWSSSQQCHLVGTVAGHSNKITGLRWCSDVAQNRLASTSADGTVQVWNTTSLQREAYFNHHVGRVLSLEWVSPYTLVTGGEDQTLRLWDCREQEKEASPKLKKHGKVKQPQEVETIAPLPPTDRTSGKNQNGQVTADILHESSTDKSNVTNSKPKTKSMAVFHPETKLTPVEIASACYKVAGVNHEDFVADNTEEVNTNKSTKSLLSHSDRASLRDFLTSESERFRNEREWESLAFTLLIQGNIIEALRIVAKEGALTPTWLSYAPMAGMDVWREMTNLYAHQLDAQGDKKAAAFHFLSIGKIRSAVACLVSGDVYKEALALIRSRLGPKDPLLHDTLWKYSDFLAKRGRHGEAALALLNIGSVKAKTRAIHTLVNTGDILCIKAALDVLLALVRCRGEAADTDHKDNSEELAFPASFFFSIAENALSKSRFDVAETAGQLLQSRLVRSSTASHRLTWCLLSILKAVDEHQMIHCKLDEVKDEAVINQVDSLLLSDAPPSVLEFFQFLTSVRDTGEDASHLYDCVVGTSILGSLQEGKICKRWMASRADRFWFQVLSACQGCGYWFDADGEARIQEAQDLLVEANCFSDIEKAVAASTGSAITLSLRVAQKVLRFVIDVMSTSFIGALEHMREAFQLLTSKEIDGTNTTDSTLEGASVVDLRVDVMTLLYPCGFASPNDLPQCGELAEEQLDTLVLWSSVLLSQCRIALICIAQRCTEDSEQKLASMIRSMLHLLEASFLDVNRGLVDAGNKSLAEELMDEVLVAIHLLPDEPATQDESAEGCGDEKAEGTSDGLSSKQALIIDANDMRSRLTWSEDE</sequence>
<evidence type="ECO:0000259" key="5">
    <source>
        <dbReference type="Pfam" id="PF23774"/>
    </source>
</evidence>
<dbReference type="PRINTS" id="PR00320">
    <property type="entry name" value="GPROTEINBRPT"/>
</dbReference>
<evidence type="ECO:0000313" key="8">
    <source>
        <dbReference type="EMBL" id="KAG2998002.1"/>
    </source>
</evidence>
<keyword evidence="2" id="KW-0677">Repeat</keyword>
<dbReference type="PROSITE" id="PS50082">
    <property type="entry name" value="WD_REPEATS_2"/>
    <property type="match status" value="6"/>
</dbReference>
<evidence type="ECO:0000256" key="4">
    <source>
        <dbReference type="SAM" id="MobiDB-lite"/>
    </source>
</evidence>
<feature type="region of interest" description="Disordered" evidence="4">
    <location>
        <begin position="786"/>
        <end position="821"/>
    </location>
</feature>
<dbReference type="EMBL" id="RCMG01000029">
    <property type="protein sequence ID" value="KAG2867173.1"/>
    <property type="molecule type" value="Genomic_DNA"/>
</dbReference>
<dbReference type="Proteomes" id="UP000735874">
    <property type="component" value="Unassembled WGS sequence"/>
</dbReference>
<accession>A0A329SXA2</accession>
<dbReference type="GO" id="GO:0005634">
    <property type="term" value="C:nucleus"/>
    <property type="evidence" value="ECO:0007669"/>
    <property type="project" value="TreeGrafter"/>
</dbReference>
<dbReference type="PROSITE" id="PS00678">
    <property type="entry name" value="WD_REPEATS_1"/>
    <property type="match status" value="2"/>
</dbReference>
<dbReference type="Pfam" id="PF00400">
    <property type="entry name" value="WD40"/>
    <property type="match status" value="5"/>
</dbReference>
<proteinExistence type="predicted"/>
<dbReference type="GO" id="GO:0003730">
    <property type="term" value="F:mRNA 3'-UTR binding"/>
    <property type="evidence" value="ECO:0007669"/>
    <property type="project" value="TreeGrafter"/>
</dbReference>
<dbReference type="InterPro" id="IPR001680">
    <property type="entry name" value="WD40_rpt"/>
</dbReference>
<dbReference type="SUPFAM" id="SSF50978">
    <property type="entry name" value="WD40 repeat-like"/>
    <property type="match status" value="1"/>
</dbReference>
<feature type="repeat" description="WD" evidence="3">
    <location>
        <begin position="110"/>
        <end position="132"/>
    </location>
</feature>
<protein>
    <recommendedName>
        <fullName evidence="5">Gem-associated protein 5 TPR domain-containing protein</fullName>
    </recommendedName>
</protein>
<reference evidence="9 10" key="1">
    <citation type="submission" date="2018-01" db="EMBL/GenBank/DDBJ databases">
        <title>Draft genome of the strawberry crown rot pathogen Phytophthora cactorum.</title>
        <authorList>
            <person name="Armitage A.D."/>
            <person name="Lysoe E."/>
            <person name="Nellist C.F."/>
            <person name="Harrison R.J."/>
            <person name="Brurberg M.B."/>
        </authorList>
    </citation>
    <scope>NUCLEOTIDE SEQUENCE [LARGE SCALE GENOMIC DNA]</scope>
    <source>
        <strain evidence="9 10">10300</strain>
    </source>
</reference>
<dbReference type="InterPro" id="IPR052640">
    <property type="entry name" value="Gemin-5"/>
</dbReference>
<dbReference type="Proteomes" id="UP000697107">
    <property type="component" value="Unassembled WGS sequence"/>
</dbReference>
<dbReference type="Proteomes" id="UP000774804">
    <property type="component" value="Unassembled WGS sequence"/>
</dbReference>
<dbReference type="SUPFAM" id="SSF50998">
    <property type="entry name" value="Quinoprotein alcohol dehydrogenase-like"/>
    <property type="match status" value="1"/>
</dbReference>
<dbReference type="InterPro" id="IPR011047">
    <property type="entry name" value="Quinoprotein_ADH-like_sf"/>
</dbReference>
<dbReference type="PROSITE" id="PS50294">
    <property type="entry name" value="WD_REPEATS_REGION"/>
    <property type="match status" value="2"/>
</dbReference>
<evidence type="ECO:0000313" key="9">
    <source>
        <dbReference type="EMBL" id="RAW41091.1"/>
    </source>
</evidence>
<feature type="domain" description="Gem-associated protein 5 TPR" evidence="5">
    <location>
        <begin position="899"/>
        <end position="1080"/>
    </location>
</feature>
<dbReference type="GO" id="GO:0032797">
    <property type="term" value="C:SMN complex"/>
    <property type="evidence" value="ECO:0007669"/>
    <property type="project" value="TreeGrafter"/>
</dbReference>
<dbReference type="InterPro" id="IPR020472">
    <property type="entry name" value="WD40_PAC1"/>
</dbReference>
<feature type="repeat" description="WD" evidence="3">
    <location>
        <begin position="704"/>
        <end position="747"/>
    </location>
</feature>
<dbReference type="PANTHER" id="PTHR46362:SF1">
    <property type="entry name" value="GEM-ASSOCIATED PROTEIN 5"/>
    <property type="match status" value="1"/>
</dbReference>
<evidence type="ECO:0000313" key="7">
    <source>
        <dbReference type="EMBL" id="KAG2942165.1"/>
    </source>
</evidence>
<comment type="caution">
    <text evidence="9">The sequence shown here is derived from an EMBL/GenBank/DDBJ whole genome shotgun (WGS) entry which is preliminary data.</text>
</comment>
<keyword evidence="1 3" id="KW-0853">WD repeat</keyword>
<dbReference type="InterPro" id="IPR019775">
    <property type="entry name" value="WD40_repeat_CS"/>
</dbReference>
<feature type="repeat" description="WD" evidence="3">
    <location>
        <begin position="748"/>
        <end position="788"/>
    </location>
</feature>
<dbReference type="Gene3D" id="2.130.10.10">
    <property type="entry name" value="YVTN repeat-like/Quinoprotein amine dehydrogenase"/>
    <property type="match status" value="2"/>
</dbReference>
<evidence type="ECO:0000256" key="1">
    <source>
        <dbReference type="ARBA" id="ARBA00022574"/>
    </source>
</evidence>
<feature type="region of interest" description="Disordered" evidence="4">
    <location>
        <begin position="1464"/>
        <end position="1490"/>
    </location>
</feature>
<dbReference type="VEuPathDB" id="FungiDB:PC110_g2695"/>
<dbReference type="Pfam" id="PF23774">
    <property type="entry name" value="TPR_GEMI5"/>
    <property type="match status" value="1"/>
</dbReference>
<dbReference type="OrthoDB" id="7326421at2759"/>
<dbReference type="EMBL" id="RCMI01000020">
    <property type="protein sequence ID" value="KAG2942165.1"/>
    <property type="molecule type" value="Genomic_DNA"/>
</dbReference>
<name>A0A329SXA2_9STRA</name>
<dbReference type="PANTHER" id="PTHR46362">
    <property type="entry name" value="GEM-ASSOCIATED PROTEIN 5"/>
    <property type="match status" value="1"/>
</dbReference>
<dbReference type="SMART" id="SM00320">
    <property type="entry name" value="WD40"/>
    <property type="match status" value="10"/>
</dbReference>
<keyword evidence="10" id="KW-1185">Reference proteome</keyword>
<evidence type="ECO:0000256" key="3">
    <source>
        <dbReference type="PROSITE-ProRule" id="PRU00221"/>
    </source>
</evidence>
<dbReference type="InterPro" id="IPR056421">
    <property type="entry name" value="TPR_GEMI5"/>
</dbReference>
<reference evidence="6" key="2">
    <citation type="submission" date="2018-10" db="EMBL/GenBank/DDBJ databases">
        <title>Effector identification in a new, highly contiguous assembly of the strawberry crown rot pathogen Phytophthora cactorum.</title>
        <authorList>
            <person name="Armitage A.D."/>
            <person name="Nellist C.F."/>
            <person name="Bates H."/>
            <person name="Vickerstaff R.J."/>
            <person name="Harrison R.J."/>
        </authorList>
    </citation>
    <scope>NUCLEOTIDE SEQUENCE</scope>
    <source>
        <strain evidence="6">15-7</strain>
        <strain evidence="7">4032</strain>
        <strain evidence="8">P415</strain>
    </source>
</reference>
<organism evidence="9 10">
    <name type="scientific">Phytophthora cactorum</name>
    <dbReference type="NCBI Taxonomy" id="29920"/>
    <lineage>
        <taxon>Eukaryota</taxon>
        <taxon>Sar</taxon>
        <taxon>Stramenopiles</taxon>
        <taxon>Oomycota</taxon>
        <taxon>Peronosporomycetes</taxon>
        <taxon>Peronosporales</taxon>
        <taxon>Peronosporaceae</taxon>
        <taxon>Phytophthora</taxon>
    </lineage>
</organism>
<dbReference type="GO" id="GO:0000387">
    <property type="term" value="P:spliceosomal snRNP assembly"/>
    <property type="evidence" value="ECO:0007669"/>
    <property type="project" value="TreeGrafter"/>
</dbReference>
<dbReference type="EMBL" id="MJFZ01000036">
    <property type="protein sequence ID" value="RAW41091.1"/>
    <property type="molecule type" value="Genomic_DNA"/>
</dbReference>
<evidence type="ECO:0000313" key="6">
    <source>
        <dbReference type="EMBL" id="KAG2867173.1"/>
    </source>
</evidence>